<organism evidence="1 2">
    <name type="scientific">Thiorhodococcus drewsii AZ1</name>
    <dbReference type="NCBI Taxonomy" id="765913"/>
    <lineage>
        <taxon>Bacteria</taxon>
        <taxon>Pseudomonadati</taxon>
        <taxon>Pseudomonadota</taxon>
        <taxon>Gammaproteobacteria</taxon>
        <taxon>Chromatiales</taxon>
        <taxon>Chromatiaceae</taxon>
        <taxon>Thiorhodococcus</taxon>
    </lineage>
</organism>
<comment type="caution">
    <text evidence="1">The sequence shown here is derived from an EMBL/GenBank/DDBJ whole genome shotgun (WGS) entry which is preliminary data.</text>
</comment>
<gene>
    <name evidence="1" type="ORF">ThidrDRAFT_4181</name>
</gene>
<protein>
    <submittedName>
        <fullName evidence="1">Uncharacterized protein</fullName>
    </submittedName>
</protein>
<proteinExistence type="predicted"/>
<dbReference type="EMBL" id="AFWT01000049">
    <property type="protein sequence ID" value="EGV28024.1"/>
    <property type="molecule type" value="Genomic_DNA"/>
</dbReference>
<sequence>MAQWRDVAKAFALADGHISQKEVNTLRKALLADGHISKSELDFLKEIKRDATSSVQLLDELIADCEKLIG</sequence>
<keyword evidence="2" id="KW-1185">Reference proteome</keyword>
<dbReference type="Proteomes" id="UP000004200">
    <property type="component" value="Unassembled WGS sequence"/>
</dbReference>
<dbReference type="AlphaFoldDB" id="G2E7B8"/>
<dbReference type="eggNOG" id="ENOG50345SA">
    <property type="taxonomic scope" value="Bacteria"/>
</dbReference>
<evidence type="ECO:0000313" key="2">
    <source>
        <dbReference type="Proteomes" id="UP000004200"/>
    </source>
</evidence>
<dbReference type="RefSeq" id="WP_007042894.1">
    <property type="nucleotide sequence ID" value="NZ_AFWT01000049.1"/>
</dbReference>
<evidence type="ECO:0000313" key="1">
    <source>
        <dbReference type="EMBL" id="EGV28024.1"/>
    </source>
</evidence>
<reference evidence="1 2" key="1">
    <citation type="submission" date="2011-06" db="EMBL/GenBank/DDBJ databases">
        <title>The draft genome of Thiorhodococcus drewsii AZ1.</title>
        <authorList>
            <consortium name="US DOE Joint Genome Institute (JGI-PGF)"/>
            <person name="Lucas S."/>
            <person name="Han J."/>
            <person name="Lapidus A."/>
            <person name="Cheng J.-F."/>
            <person name="Goodwin L."/>
            <person name="Pitluck S."/>
            <person name="Peters L."/>
            <person name="Land M.L."/>
            <person name="Hauser L."/>
            <person name="Vogl K."/>
            <person name="Liu Z."/>
            <person name="Imhoff J."/>
            <person name="Thiel V."/>
            <person name="Frigaard N.-U."/>
            <person name="Bryant D.A."/>
            <person name="Woyke T.J."/>
        </authorList>
    </citation>
    <scope>NUCLEOTIDE SEQUENCE [LARGE SCALE GENOMIC DNA]</scope>
    <source>
        <strain evidence="1 2">AZ1</strain>
    </source>
</reference>
<name>G2E7B8_9GAMM</name>
<accession>G2E7B8</accession>
<dbReference type="OrthoDB" id="5625340at2"/>